<dbReference type="PANTHER" id="PTHR43155:SF2">
    <property type="entry name" value="CYCLIC DI-GMP PHOSPHODIESTERASE PA4108"/>
    <property type="match status" value="1"/>
</dbReference>
<dbReference type="Proteomes" id="UP000178735">
    <property type="component" value="Unassembled WGS sequence"/>
</dbReference>
<evidence type="ECO:0000259" key="1">
    <source>
        <dbReference type="PROSITE" id="PS51832"/>
    </source>
</evidence>
<dbReference type="PANTHER" id="PTHR43155">
    <property type="entry name" value="CYCLIC DI-GMP PHOSPHODIESTERASE PA4108-RELATED"/>
    <property type="match status" value="1"/>
</dbReference>
<dbReference type="STRING" id="1817813.A2008_07840"/>
<dbReference type="SMART" id="SM00471">
    <property type="entry name" value="HDc"/>
    <property type="match status" value="1"/>
</dbReference>
<dbReference type="InterPro" id="IPR003018">
    <property type="entry name" value="GAF"/>
</dbReference>
<dbReference type="InterPro" id="IPR003607">
    <property type="entry name" value="HD/PDEase_dom"/>
</dbReference>
<dbReference type="SUPFAM" id="SSF55781">
    <property type="entry name" value="GAF domain-like"/>
    <property type="match status" value="2"/>
</dbReference>
<dbReference type="PROSITE" id="PS51832">
    <property type="entry name" value="HD_GYP"/>
    <property type="match status" value="1"/>
</dbReference>
<protein>
    <recommendedName>
        <fullName evidence="1">HD-GYP domain-containing protein</fullName>
    </recommendedName>
</protein>
<dbReference type="InterPro" id="IPR029016">
    <property type="entry name" value="GAF-like_dom_sf"/>
</dbReference>
<dbReference type="Pfam" id="PF13487">
    <property type="entry name" value="HD_5"/>
    <property type="match status" value="1"/>
</dbReference>
<dbReference type="Gene3D" id="1.10.3210.10">
    <property type="entry name" value="Hypothetical protein af1432"/>
    <property type="match status" value="1"/>
</dbReference>
<dbReference type="InterPro" id="IPR018771">
    <property type="entry name" value="PocR_dom"/>
</dbReference>
<dbReference type="SUPFAM" id="SSF109604">
    <property type="entry name" value="HD-domain/PDEase-like"/>
    <property type="match status" value="1"/>
</dbReference>
<dbReference type="Pfam" id="PF01590">
    <property type="entry name" value="GAF"/>
    <property type="match status" value="1"/>
</dbReference>
<dbReference type="CDD" id="cd00077">
    <property type="entry name" value="HDc"/>
    <property type="match status" value="1"/>
</dbReference>
<dbReference type="Gene3D" id="3.30.450.40">
    <property type="match status" value="2"/>
</dbReference>
<feature type="domain" description="HD-GYP" evidence="1">
    <location>
        <begin position="536"/>
        <end position="731"/>
    </location>
</feature>
<dbReference type="SMART" id="SM00065">
    <property type="entry name" value="GAF"/>
    <property type="match status" value="2"/>
</dbReference>
<dbReference type="AlphaFoldDB" id="A0A1F7WDA6"/>
<reference evidence="2 3" key="1">
    <citation type="journal article" date="2016" name="Nat. Commun.">
        <title>Thousands of microbial genomes shed light on interconnected biogeochemical processes in an aquifer system.</title>
        <authorList>
            <person name="Anantharaman K."/>
            <person name="Brown C.T."/>
            <person name="Hug L.A."/>
            <person name="Sharon I."/>
            <person name="Castelle C.J."/>
            <person name="Probst A.J."/>
            <person name="Thomas B.C."/>
            <person name="Singh A."/>
            <person name="Wilkins M.J."/>
            <person name="Karaoz U."/>
            <person name="Brodie E.L."/>
            <person name="Williams K.H."/>
            <person name="Hubbard S.S."/>
            <person name="Banfield J.F."/>
        </authorList>
    </citation>
    <scope>NUCLEOTIDE SEQUENCE [LARGE SCALE GENOMIC DNA]</scope>
</reference>
<dbReference type="Pfam" id="PF10114">
    <property type="entry name" value="PocR"/>
    <property type="match status" value="1"/>
</dbReference>
<dbReference type="Pfam" id="PF13185">
    <property type="entry name" value="GAF_2"/>
    <property type="match status" value="1"/>
</dbReference>
<dbReference type="InterPro" id="IPR037522">
    <property type="entry name" value="HD_GYP_dom"/>
</dbReference>
<dbReference type="InterPro" id="IPR006675">
    <property type="entry name" value="HDIG_dom"/>
</dbReference>
<dbReference type="NCBIfam" id="TIGR00277">
    <property type="entry name" value="HDIG"/>
    <property type="match status" value="1"/>
</dbReference>
<sequence length="756" mass="83904">MADKKWKHEKIIRLADLKNLMLNFQLATNISVALRDESFSIIFSRQPVKKICGLFLEQANVTEGCCDTVGDSTFSFGVEGFCVIKCGRGLSFFVIPINIEKNTLIGYITGEAVFITREDKQAFLDKLKYNRDLRLNFEEIRDYLRDIELISLQNYTAKANFLMTSVNMLIQNSIQKYEIEEASSLLADNYKLRSKAEERVNRLSALNKVSSIVNSTLDLKTLLKNTITLISDVMGVEICSLMLLEGDPKTLKIVVAHGLDENIIKNAQIKPGDGIAGYVAKNGKPLLITDISRDPVFSKYSKTGADYKTKSVLSVPLIIKDKVIGVINVNNKTTSDVFNDSDLQLLETLATQIATAIENARLYAQKEQRLVEITMLNNLGLALNSSLELKNIIARIIDSMKSIFNADMASIMLWDEKREKLKIIAHIGLPEEYIHELTFAPGEGVAGGVVKNGKPRLIPNTFLEPAYKKHNILHDEKPKSLACAPIVVKNRVEGVICCERLLENGGSFTADNLNLLTTLSCHAAVAIENSNLYNDLLRVYLETVQSLAAALDAKDSYTHGHSRRVTGLALAIAREIGITENEINTLKHAALLHDIGKIGISESILQKPSRLTDEEFDCIKSHPITGAHILESVEFLQSVCLQIKHHHERFDGKGYPGNLKGGMIPLGSRIIALADTYDAMTSTRPYRKGLSHETALEEIKNCAGSQFDPDIVEIFVKISDKCKKISEDIEIANDNIINISGIKSMVDGIIKPINLF</sequence>
<comment type="caution">
    <text evidence="2">The sequence shown here is derived from an EMBL/GenBank/DDBJ whole genome shotgun (WGS) entry which is preliminary data.</text>
</comment>
<evidence type="ECO:0000313" key="3">
    <source>
        <dbReference type="Proteomes" id="UP000178735"/>
    </source>
</evidence>
<evidence type="ECO:0000313" key="2">
    <source>
        <dbReference type="EMBL" id="OGM00760.1"/>
    </source>
</evidence>
<dbReference type="EMBL" id="MGFH01000251">
    <property type="protein sequence ID" value="OGM00760.1"/>
    <property type="molecule type" value="Genomic_DNA"/>
</dbReference>
<accession>A0A1F7WDA6</accession>
<proteinExistence type="predicted"/>
<name>A0A1F7WDA6_9BACT</name>
<organism evidence="2 3">
    <name type="scientific">Candidatus Wallbacteria bacterium GWC2_49_35</name>
    <dbReference type="NCBI Taxonomy" id="1817813"/>
    <lineage>
        <taxon>Bacteria</taxon>
        <taxon>Candidatus Walliibacteriota</taxon>
    </lineage>
</organism>
<gene>
    <name evidence="2" type="ORF">A2008_07840</name>
</gene>